<sequence>MDDYLNSLDLNKFHHAHIIGGRGGLGKWEFAKIVSKYILCKTFSQKKDCACKSCNLFLAGNHPDFYFISPERGKKLISINQIRELHRDLYESA</sequence>
<reference evidence="1" key="1">
    <citation type="submission" date="2018-05" db="EMBL/GenBank/DDBJ databases">
        <authorList>
            <person name="Lanie J.A."/>
            <person name="Ng W.-L."/>
            <person name="Kazmierczak K.M."/>
            <person name="Andrzejewski T.M."/>
            <person name="Davidsen T.M."/>
            <person name="Wayne K.J."/>
            <person name="Tettelin H."/>
            <person name="Glass J.I."/>
            <person name="Rusch D."/>
            <person name="Podicherti R."/>
            <person name="Tsui H.-C.T."/>
            <person name="Winkler M.E."/>
        </authorList>
    </citation>
    <scope>NUCLEOTIDE SEQUENCE</scope>
</reference>
<evidence type="ECO:0008006" key="2">
    <source>
        <dbReference type="Google" id="ProtNLM"/>
    </source>
</evidence>
<dbReference type="EMBL" id="UINC01060785">
    <property type="protein sequence ID" value="SVB85655.1"/>
    <property type="molecule type" value="Genomic_DNA"/>
</dbReference>
<organism evidence="1">
    <name type="scientific">marine metagenome</name>
    <dbReference type="NCBI Taxonomy" id="408172"/>
    <lineage>
        <taxon>unclassified sequences</taxon>
        <taxon>metagenomes</taxon>
        <taxon>ecological metagenomes</taxon>
    </lineage>
</organism>
<proteinExistence type="predicted"/>
<evidence type="ECO:0000313" key="1">
    <source>
        <dbReference type="EMBL" id="SVB85655.1"/>
    </source>
</evidence>
<dbReference type="Pfam" id="PF13177">
    <property type="entry name" value="DNA_pol3_delta2"/>
    <property type="match status" value="1"/>
</dbReference>
<name>A0A382HEX4_9ZZZZ</name>
<dbReference type="InterPro" id="IPR027417">
    <property type="entry name" value="P-loop_NTPase"/>
</dbReference>
<feature type="non-terminal residue" evidence="1">
    <location>
        <position position="93"/>
    </location>
</feature>
<dbReference type="SUPFAM" id="SSF52540">
    <property type="entry name" value="P-loop containing nucleoside triphosphate hydrolases"/>
    <property type="match status" value="1"/>
</dbReference>
<gene>
    <name evidence="1" type="ORF">METZ01_LOCUS238509</name>
</gene>
<dbReference type="Gene3D" id="3.40.50.300">
    <property type="entry name" value="P-loop containing nucleotide triphosphate hydrolases"/>
    <property type="match status" value="1"/>
</dbReference>
<protein>
    <recommendedName>
        <fullName evidence="2">DNA polymerase III subunit delta</fullName>
    </recommendedName>
</protein>
<dbReference type="AlphaFoldDB" id="A0A382HEX4"/>
<accession>A0A382HEX4</accession>